<feature type="transmembrane region" description="Helical" evidence="1">
    <location>
        <begin position="118"/>
        <end position="138"/>
    </location>
</feature>
<keyword evidence="1" id="KW-1133">Transmembrane helix</keyword>
<accession>A0A974HIC6</accession>
<evidence type="ECO:0000256" key="1">
    <source>
        <dbReference type="SAM" id="Phobius"/>
    </source>
</evidence>
<dbReference type="Proteomes" id="UP000694892">
    <property type="component" value="Chromosome 5S"/>
</dbReference>
<dbReference type="EMBL" id="CM004475">
    <property type="protein sequence ID" value="OCT78948.1"/>
    <property type="molecule type" value="Genomic_DNA"/>
</dbReference>
<protein>
    <submittedName>
        <fullName evidence="2">Uncharacterized protein</fullName>
    </submittedName>
</protein>
<reference evidence="3" key="1">
    <citation type="journal article" date="2016" name="Nature">
        <title>Genome evolution in the allotetraploid frog Xenopus laevis.</title>
        <authorList>
            <person name="Session A.M."/>
            <person name="Uno Y."/>
            <person name="Kwon T."/>
            <person name="Chapman J.A."/>
            <person name="Toyoda A."/>
            <person name="Takahashi S."/>
            <person name="Fukui A."/>
            <person name="Hikosaka A."/>
            <person name="Suzuki A."/>
            <person name="Kondo M."/>
            <person name="van Heeringen S.J."/>
            <person name="Quigley I."/>
            <person name="Heinz S."/>
            <person name="Ogino H."/>
            <person name="Ochi H."/>
            <person name="Hellsten U."/>
            <person name="Lyons J.B."/>
            <person name="Simakov O."/>
            <person name="Putnam N."/>
            <person name="Stites J."/>
            <person name="Kuroki Y."/>
            <person name="Tanaka T."/>
            <person name="Michiue T."/>
            <person name="Watanabe M."/>
            <person name="Bogdanovic O."/>
            <person name="Lister R."/>
            <person name="Georgiou G."/>
            <person name="Paranjpe S.S."/>
            <person name="van Kruijsbergen I."/>
            <person name="Shu S."/>
            <person name="Carlson J."/>
            <person name="Kinoshita T."/>
            <person name="Ohta Y."/>
            <person name="Mawaribuchi S."/>
            <person name="Jenkins J."/>
            <person name="Grimwood J."/>
            <person name="Schmutz J."/>
            <person name="Mitros T."/>
            <person name="Mozaffari S.V."/>
            <person name="Suzuki Y."/>
            <person name="Haramoto Y."/>
            <person name="Yamamoto T.S."/>
            <person name="Takagi C."/>
            <person name="Heald R."/>
            <person name="Miller K."/>
            <person name="Haudenschild C."/>
            <person name="Kitzman J."/>
            <person name="Nakayama T."/>
            <person name="Izutsu Y."/>
            <person name="Robert J."/>
            <person name="Fortriede J."/>
            <person name="Burns K."/>
            <person name="Lotay V."/>
            <person name="Karimi K."/>
            <person name="Yasuoka Y."/>
            <person name="Dichmann D.S."/>
            <person name="Flajnik M.F."/>
            <person name="Houston D.W."/>
            <person name="Shendure J."/>
            <person name="DuPasquier L."/>
            <person name="Vize P.D."/>
            <person name="Zorn A.M."/>
            <person name="Ito M."/>
            <person name="Marcotte E.M."/>
            <person name="Wallingford J.B."/>
            <person name="Ito Y."/>
            <person name="Asashima M."/>
            <person name="Ueno N."/>
            <person name="Matsuda Y."/>
            <person name="Veenstra G.J."/>
            <person name="Fujiyama A."/>
            <person name="Harland R.M."/>
            <person name="Taira M."/>
            <person name="Rokhsar D.S."/>
        </authorList>
    </citation>
    <scope>NUCLEOTIDE SEQUENCE [LARGE SCALE GENOMIC DNA]</scope>
    <source>
        <strain evidence="3">J</strain>
    </source>
</reference>
<gene>
    <name evidence="2" type="ORF">XELAEV_18030037mg</name>
</gene>
<keyword evidence="1" id="KW-0812">Transmembrane</keyword>
<organism evidence="2 3">
    <name type="scientific">Xenopus laevis</name>
    <name type="common">African clawed frog</name>
    <dbReference type="NCBI Taxonomy" id="8355"/>
    <lineage>
        <taxon>Eukaryota</taxon>
        <taxon>Metazoa</taxon>
        <taxon>Chordata</taxon>
        <taxon>Craniata</taxon>
        <taxon>Vertebrata</taxon>
        <taxon>Euteleostomi</taxon>
        <taxon>Amphibia</taxon>
        <taxon>Batrachia</taxon>
        <taxon>Anura</taxon>
        <taxon>Pipoidea</taxon>
        <taxon>Pipidae</taxon>
        <taxon>Xenopodinae</taxon>
        <taxon>Xenopus</taxon>
        <taxon>Xenopus</taxon>
    </lineage>
</organism>
<evidence type="ECO:0000313" key="3">
    <source>
        <dbReference type="Proteomes" id="UP000694892"/>
    </source>
</evidence>
<keyword evidence="1" id="KW-0472">Membrane</keyword>
<name>A0A974HIC6_XENLA</name>
<evidence type="ECO:0000313" key="2">
    <source>
        <dbReference type="EMBL" id="OCT78948.1"/>
    </source>
</evidence>
<proteinExistence type="predicted"/>
<dbReference type="AlphaFoldDB" id="A0A974HIC6"/>
<sequence length="141" mass="15064">MNNRRQELELGEVRRVTEVGCNESGVCSLPVTLPFFLSVTAHVQSLVRAHGGAQWPAGLPIGLLPGNVNWEKTNILEGRYFFTEKSFLPTTSPCSPPSIAITLPSLLSAMAHARLGRGAHFAVAVWVAGLATMGKVVIGTL</sequence>